<feature type="transmembrane region" description="Helical" evidence="2">
    <location>
        <begin position="374"/>
        <end position="393"/>
    </location>
</feature>
<organism evidence="3 4">
    <name type="scientific">Blastococcus aurantiacus</name>
    <dbReference type="NCBI Taxonomy" id="1550231"/>
    <lineage>
        <taxon>Bacteria</taxon>
        <taxon>Bacillati</taxon>
        <taxon>Actinomycetota</taxon>
        <taxon>Actinomycetes</taxon>
        <taxon>Geodermatophilales</taxon>
        <taxon>Geodermatophilaceae</taxon>
        <taxon>Blastococcus</taxon>
    </lineage>
</organism>
<feature type="compositionally biased region" description="Low complexity" evidence="1">
    <location>
        <begin position="13"/>
        <end position="25"/>
    </location>
</feature>
<gene>
    <name evidence="3" type="ORF">SAMN05660662_0318</name>
</gene>
<dbReference type="Proteomes" id="UP000199406">
    <property type="component" value="Unassembled WGS sequence"/>
</dbReference>
<evidence type="ECO:0000256" key="2">
    <source>
        <dbReference type="SAM" id="Phobius"/>
    </source>
</evidence>
<keyword evidence="2" id="KW-0812">Transmembrane</keyword>
<feature type="region of interest" description="Disordered" evidence="1">
    <location>
        <begin position="1"/>
        <end position="36"/>
    </location>
</feature>
<feature type="transmembrane region" description="Helical" evidence="2">
    <location>
        <begin position="399"/>
        <end position="423"/>
    </location>
</feature>
<feature type="transmembrane region" description="Helical" evidence="2">
    <location>
        <begin position="152"/>
        <end position="174"/>
    </location>
</feature>
<feature type="transmembrane region" description="Helical" evidence="2">
    <location>
        <begin position="444"/>
        <end position="464"/>
    </location>
</feature>
<evidence type="ECO:0000256" key="1">
    <source>
        <dbReference type="SAM" id="MobiDB-lite"/>
    </source>
</evidence>
<feature type="transmembrane region" description="Helical" evidence="2">
    <location>
        <begin position="126"/>
        <end position="146"/>
    </location>
</feature>
<dbReference type="AlphaFoldDB" id="A0A1G7RG20"/>
<accession>A0A1G7RG20</accession>
<keyword evidence="2" id="KW-0472">Membrane</keyword>
<sequence length="598" mass="62468">MITDRTGDLAPVTPSDTLPASTPASTPAPTPAPRAGGRRLRWMATAALLVLAALPAVAGLVDLWQDRGRPFLLTGDHAFFTLVVDAVGQHEVLLGPYSRFDWYHPGPMAAWLLAGAYFLMDDAMQALPAGALLINGVSAAAAVWVVRRRAGLVAGAWALLALVLTLQTVGDGFLRDPWNPYLPVLPFLAGVLLCWTAVRGDAWALPLAVVPLSLAAQSHVGFLPPVAAVGAVLVAGLLLRGLLRWRRRPVVAVDGAPEPVRRPRRWVFAGLLAVAVGLLLWLPPIIEQLTGTPGNARVLYDHLLSQSPEQPAGVSTGLRAVADEFGKLPAHLTGHGVAPSPVLPAGWPTPAITSGIVAFVVALGVAALRRRGDVLWLGALTLALAAAGVAAVARIDGWVFAYLTQWTVVIGILAWTTVGLGLLPELAAVVRRGVAPGRRSLSPGTVIGVPVAALATAAVLVTAARVAGAEVTWSDRDGHVAELGEAVVADLTRSGLRTGADQPVVRVDMAPTTEPVIVGTVEPGAGLVLALYRAGIDVQVDEGWRIPFGERFTERPEEAGYVVTVAYADGSSPPPQPWQRVLAAEGEFEVYGGVPPVG</sequence>
<feature type="transmembrane region" description="Helical" evidence="2">
    <location>
        <begin position="218"/>
        <end position="239"/>
    </location>
</feature>
<evidence type="ECO:0000313" key="3">
    <source>
        <dbReference type="EMBL" id="SDG09692.1"/>
    </source>
</evidence>
<keyword evidence="2" id="KW-1133">Transmembrane helix</keyword>
<evidence type="ECO:0008006" key="5">
    <source>
        <dbReference type="Google" id="ProtNLM"/>
    </source>
</evidence>
<keyword evidence="4" id="KW-1185">Reference proteome</keyword>
<feature type="transmembrane region" description="Helical" evidence="2">
    <location>
        <begin position="42"/>
        <end position="61"/>
    </location>
</feature>
<dbReference type="RefSeq" id="WP_091771419.1">
    <property type="nucleotide sequence ID" value="NZ_FNBT01000011.1"/>
</dbReference>
<name>A0A1G7RG20_9ACTN</name>
<evidence type="ECO:0000313" key="4">
    <source>
        <dbReference type="Proteomes" id="UP000199406"/>
    </source>
</evidence>
<protein>
    <recommendedName>
        <fullName evidence="5">4-amino-4-deoxy-L-arabinose transferase</fullName>
    </recommendedName>
</protein>
<reference evidence="4" key="1">
    <citation type="submission" date="2016-10" db="EMBL/GenBank/DDBJ databases">
        <authorList>
            <person name="Varghese N."/>
            <person name="Submissions S."/>
        </authorList>
    </citation>
    <scope>NUCLEOTIDE SEQUENCE [LARGE SCALE GENOMIC DNA]</scope>
    <source>
        <strain evidence="4">DSM 44268</strain>
    </source>
</reference>
<dbReference type="EMBL" id="FNBT01000011">
    <property type="protein sequence ID" value="SDG09692.1"/>
    <property type="molecule type" value="Genomic_DNA"/>
</dbReference>
<feature type="transmembrane region" description="Helical" evidence="2">
    <location>
        <begin position="266"/>
        <end position="286"/>
    </location>
</feature>
<proteinExistence type="predicted"/>
<feature type="transmembrane region" description="Helical" evidence="2">
    <location>
        <begin position="347"/>
        <end position="367"/>
    </location>
</feature>